<dbReference type="Proteomes" id="UP000070544">
    <property type="component" value="Unassembled WGS sequence"/>
</dbReference>
<dbReference type="SUPFAM" id="SSF53474">
    <property type="entry name" value="alpha/beta-Hydrolases"/>
    <property type="match status" value="1"/>
</dbReference>
<dbReference type="Pfam" id="PF20434">
    <property type="entry name" value="BD-FAE"/>
    <property type="match status" value="1"/>
</dbReference>
<dbReference type="PANTHER" id="PTHR48081">
    <property type="entry name" value="AB HYDROLASE SUPERFAMILY PROTEIN C4A8.06C"/>
    <property type="match status" value="1"/>
</dbReference>
<protein>
    <submittedName>
        <fullName evidence="3">Alpha/beta-hydrolase</fullName>
    </submittedName>
</protein>
<dbReference type="STRING" id="1344416.A0A139AK37"/>
<dbReference type="AlphaFoldDB" id="A0A139AK37"/>
<organism evidence="3 4">
    <name type="scientific">Gonapodya prolifera (strain JEL478)</name>
    <name type="common">Monoblepharis prolifera</name>
    <dbReference type="NCBI Taxonomy" id="1344416"/>
    <lineage>
        <taxon>Eukaryota</taxon>
        <taxon>Fungi</taxon>
        <taxon>Fungi incertae sedis</taxon>
        <taxon>Chytridiomycota</taxon>
        <taxon>Chytridiomycota incertae sedis</taxon>
        <taxon>Monoblepharidomycetes</taxon>
        <taxon>Monoblepharidales</taxon>
        <taxon>Gonapodyaceae</taxon>
        <taxon>Gonapodya</taxon>
    </lineage>
</organism>
<evidence type="ECO:0000313" key="4">
    <source>
        <dbReference type="Proteomes" id="UP000070544"/>
    </source>
</evidence>
<dbReference type="OrthoDB" id="6495301at2759"/>
<reference evidence="3 4" key="1">
    <citation type="journal article" date="2015" name="Genome Biol. Evol.">
        <title>Phylogenomic analyses indicate that early fungi evolved digesting cell walls of algal ancestors of land plants.</title>
        <authorList>
            <person name="Chang Y."/>
            <person name="Wang S."/>
            <person name="Sekimoto S."/>
            <person name="Aerts A.L."/>
            <person name="Choi C."/>
            <person name="Clum A."/>
            <person name="LaButti K.M."/>
            <person name="Lindquist E.A."/>
            <person name="Yee Ngan C."/>
            <person name="Ohm R.A."/>
            <person name="Salamov A.A."/>
            <person name="Grigoriev I.V."/>
            <person name="Spatafora J.W."/>
            <person name="Berbee M.L."/>
        </authorList>
    </citation>
    <scope>NUCLEOTIDE SEQUENCE [LARGE SCALE GENOMIC DNA]</scope>
    <source>
        <strain evidence="3 4">JEL478</strain>
    </source>
</reference>
<dbReference type="EMBL" id="KQ965748">
    <property type="protein sequence ID" value="KXS17141.1"/>
    <property type="molecule type" value="Genomic_DNA"/>
</dbReference>
<dbReference type="GO" id="GO:0016787">
    <property type="term" value="F:hydrolase activity"/>
    <property type="evidence" value="ECO:0007669"/>
    <property type="project" value="UniProtKB-KW"/>
</dbReference>
<dbReference type="InterPro" id="IPR050300">
    <property type="entry name" value="GDXG_lipolytic_enzyme"/>
</dbReference>
<proteinExistence type="predicted"/>
<gene>
    <name evidence="3" type="ORF">M427DRAFT_68572</name>
</gene>
<evidence type="ECO:0000256" key="1">
    <source>
        <dbReference type="ARBA" id="ARBA00022801"/>
    </source>
</evidence>
<feature type="domain" description="BD-FAE-like" evidence="2">
    <location>
        <begin position="22"/>
        <end position="140"/>
    </location>
</feature>
<dbReference type="InterPro" id="IPR029058">
    <property type="entry name" value="AB_hydrolase_fold"/>
</dbReference>
<dbReference type="InterPro" id="IPR049492">
    <property type="entry name" value="BD-FAE-like_dom"/>
</dbReference>
<evidence type="ECO:0000259" key="2">
    <source>
        <dbReference type="Pfam" id="PF20434"/>
    </source>
</evidence>
<keyword evidence="1 3" id="KW-0378">Hydrolase</keyword>
<accession>A0A139AK37</accession>
<name>A0A139AK37_GONPJ</name>
<sequence length="282" mass="31453">MTARAFKNIAYNANSSDPEQTLDLYLPPTQTTTPLPLLVYIHGGAWRSGDKNEYESQANFWATQTTFPMAVAVINYRLSKRPPAEPFHHPNHLLDCAAAITFLRSSATTAPSLGSYDPDKMYLVGHSCGAQLDACLVLQPQWLDDAAWRGVKGVMGVQGIYDVPQLIKTWPSYRDFIEMAFGAENGGGWEAGSPQFMPAPTGRALPIYWVVHSPEDELVDKDQAQMYFNHLKTLHGDGVQVVLEQKRLHLHTSVSGKHFEMLKEQKFLEVCVEFMRVGEGAL</sequence>
<evidence type="ECO:0000313" key="3">
    <source>
        <dbReference type="EMBL" id="KXS17141.1"/>
    </source>
</evidence>
<keyword evidence="4" id="KW-1185">Reference proteome</keyword>
<dbReference type="PANTHER" id="PTHR48081:SF33">
    <property type="entry name" value="KYNURENINE FORMAMIDASE"/>
    <property type="match status" value="1"/>
</dbReference>
<dbReference type="Gene3D" id="3.40.50.1820">
    <property type="entry name" value="alpha/beta hydrolase"/>
    <property type="match status" value="1"/>
</dbReference>